<keyword evidence="3" id="KW-1185">Reference proteome</keyword>
<dbReference type="RefSeq" id="WP_130346605.1">
    <property type="nucleotide sequence ID" value="NZ_SGWQ01000009.1"/>
</dbReference>
<evidence type="ECO:0000313" key="3">
    <source>
        <dbReference type="Proteomes" id="UP000294257"/>
    </source>
</evidence>
<gene>
    <name evidence="2" type="ORF">EV193_10960</name>
</gene>
<dbReference type="AlphaFoldDB" id="A0A4Q7KG97"/>
<dbReference type="OrthoDB" id="3430276at2"/>
<feature type="domain" description="DUF397" evidence="1">
    <location>
        <begin position="9"/>
        <end position="60"/>
    </location>
</feature>
<evidence type="ECO:0000259" key="1">
    <source>
        <dbReference type="Pfam" id="PF04149"/>
    </source>
</evidence>
<dbReference type="InterPro" id="IPR007278">
    <property type="entry name" value="DUF397"/>
</dbReference>
<evidence type="ECO:0000313" key="2">
    <source>
        <dbReference type="EMBL" id="RZS34273.1"/>
    </source>
</evidence>
<reference evidence="2 3" key="1">
    <citation type="submission" date="2019-02" db="EMBL/GenBank/DDBJ databases">
        <title>Genomic Encyclopedia of Type Strains, Phase IV (KMG-IV): sequencing the most valuable type-strain genomes for metagenomic binning, comparative biology and taxonomic classification.</title>
        <authorList>
            <person name="Goeker M."/>
        </authorList>
    </citation>
    <scope>NUCLEOTIDE SEQUENCE [LARGE SCALE GENOMIC DNA]</scope>
    <source>
        <strain evidence="2 3">DSM 101727</strain>
    </source>
</reference>
<comment type="caution">
    <text evidence="2">The sequence shown here is derived from an EMBL/GenBank/DDBJ whole genome shotgun (WGS) entry which is preliminary data.</text>
</comment>
<name>A0A4Q7KG97_9PSEU</name>
<dbReference type="EMBL" id="SGWQ01000009">
    <property type="protein sequence ID" value="RZS34273.1"/>
    <property type="molecule type" value="Genomic_DNA"/>
</dbReference>
<sequence length="68" mass="7094">MTVSDLTGAKWRKSGFSGAGNDCVELAVSTGSTALRDSKSPATGQLAFENAGWHEFLGAVVGDRLRAH</sequence>
<dbReference type="Proteomes" id="UP000294257">
    <property type="component" value="Unassembled WGS sequence"/>
</dbReference>
<protein>
    <submittedName>
        <fullName evidence="2">Uncharacterized protein DUF397</fullName>
    </submittedName>
</protein>
<organism evidence="2 3">
    <name type="scientific">Herbihabitans rhizosphaerae</name>
    <dbReference type="NCBI Taxonomy" id="1872711"/>
    <lineage>
        <taxon>Bacteria</taxon>
        <taxon>Bacillati</taxon>
        <taxon>Actinomycetota</taxon>
        <taxon>Actinomycetes</taxon>
        <taxon>Pseudonocardiales</taxon>
        <taxon>Pseudonocardiaceae</taxon>
        <taxon>Herbihabitans</taxon>
    </lineage>
</organism>
<proteinExistence type="predicted"/>
<dbReference type="Pfam" id="PF04149">
    <property type="entry name" value="DUF397"/>
    <property type="match status" value="1"/>
</dbReference>
<accession>A0A4Q7KG97</accession>